<evidence type="ECO:0000313" key="1">
    <source>
        <dbReference type="EMBL" id="EXF94480.1"/>
    </source>
</evidence>
<comment type="caution">
    <text evidence="1">The sequence shown here is derived from an EMBL/GenBank/DDBJ whole genome shotgun (WGS) entry which is preliminary data.</text>
</comment>
<dbReference type="InterPro" id="IPR047706">
    <property type="entry name" value="BCAM0308-like"/>
</dbReference>
<organism evidence="1 2">
    <name type="scientific">Pseudomonas fluorescens HK44</name>
    <dbReference type="NCBI Taxonomy" id="1042209"/>
    <lineage>
        <taxon>Bacteria</taxon>
        <taxon>Pseudomonadati</taxon>
        <taxon>Pseudomonadota</taxon>
        <taxon>Gammaproteobacteria</taxon>
        <taxon>Pseudomonadales</taxon>
        <taxon>Pseudomonadaceae</taxon>
        <taxon>Pseudomonas</taxon>
    </lineage>
</organism>
<dbReference type="RefSeq" id="WP_019692794.1">
    <property type="nucleotide sequence ID" value="NZ_AFOY02000010.1"/>
</dbReference>
<accession>A0A010SNK2</accession>
<protein>
    <submittedName>
        <fullName evidence="1">ATPase</fullName>
    </submittedName>
</protein>
<proteinExistence type="predicted"/>
<sequence length="165" mass="18366">MDKYQLSQKNQLFKTPAHDPYLLQRVAGSAICSTCGALYQAGNWTWKLPENTVIPDAETVTCPACRRINDNMPAGTLTLSGKFLLEHRNEIINLIENTEKKEKADHALERLIKLSDSGGALVVTTTGIHLANRLGHALTGAFKGHANYHYGDDQYQLNVSWTRDE</sequence>
<reference evidence="1 2" key="1">
    <citation type="journal article" date="2011" name="J. Bacteriol.">
        <title>Draft genome sequence of the polycyclic aromatic hydrocarbon-degrading, genetically engineered bioluminescent bioreporter Pseudomonas fluorescens HK44.</title>
        <authorList>
            <person name="Chauhan A."/>
            <person name="Layton A.C."/>
            <person name="Williams D.E."/>
            <person name="Smartt A.E."/>
            <person name="Ripp S."/>
            <person name="Karpinets T.V."/>
            <person name="Brown S.D."/>
            <person name="Sayler G.S."/>
        </authorList>
    </citation>
    <scope>NUCLEOTIDE SEQUENCE [LARGE SCALE GENOMIC DNA]</scope>
    <source>
        <strain evidence="1 2">HK44</strain>
    </source>
</reference>
<dbReference type="Proteomes" id="UP000022611">
    <property type="component" value="Unassembled WGS sequence"/>
</dbReference>
<dbReference type="NCBIfam" id="NF040826">
    <property type="entry name" value="lxa_BCAM0308"/>
    <property type="match status" value="1"/>
</dbReference>
<dbReference type="PATRIC" id="fig|1042209.11.peg.2447"/>
<name>A0A010SNK2_PSEFL</name>
<evidence type="ECO:0000313" key="2">
    <source>
        <dbReference type="Proteomes" id="UP000022611"/>
    </source>
</evidence>
<dbReference type="EMBL" id="AFOY02000010">
    <property type="protein sequence ID" value="EXF94480.1"/>
    <property type="molecule type" value="Genomic_DNA"/>
</dbReference>
<dbReference type="HOGENOM" id="CLU_114437_0_0_6"/>
<gene>
    <name evidence="1" type="ORF">HK44_000530</name>
</gene>
<dbReference type="eggNOG" id="COG1499">
    <property type="taxonomic scope" value="Bacteria"/>
</dbReference>
<dbReference type="AlphaFoldDB" id="A0A010SNK2"/>
<dbReference type="OrthoDB" id="9785278at2"/>